<accession>A0ABS5G434</accession>
<feature type="compositionally biased region" description="Pro residues" evidence="1">
    <location>
        <begin position="94"/>
        <end position="104"/>
    </location>
</feature>
<reference evidence="4" key="1">
    <citation type="journal article" date="2021" name="ISME J.">
        <title>Evolutionary origin and ecological implication of a unique nif island in free-living Bradyrhizobium lineages.</title>
        <authorList>
            <person name="Tao J."/>
        </authorList>
    </citation>
    <scope>NUCLEOTIDE SEQUENCE [LARGE SCALE GENOMIC DNA]</scope>
    <source>
        <strain evidence="4">SZCCT0094</strain>
    </source>
</reference>
<feature type="signal peptide" evidence="2">
    <location>
        <begin position="1"/>
        <end position="24"/>
    </location>
</feature>
<gene>
    <name evidence="3" type="ORF">JQ619_09255</name>
</gene>
<dbReference type="RefSeq" id="WP_012044552.1">
    <property type="nucleotide sequence ID" value="NZ_JABFDP010000008.1"/>
</dbReference>
<sequence length="111" mass="12021">MRGVFFATLAAAGLVVAAHAPAQAVGIRHPFCLQGDQFPGLSNCTFDSYAQCQATASGRLLACIANPYFAGVSDDPRATPYPYPNRQRIKPRPPRPNPYAPLPNPFVFEED</sequence>
<evidence type="ECO:0000313" key="4">
    <source>
        <dbReference type="Proteomes" id="UP001314635"/>
    </source>
</evidence>
<keyword evidence="2" id="KW-0732">Signal</keyword>
<dbReference type="EMBL" id="JAFCLK010000007">
    <property type="protein sequence ID" value="MBR1135955.1"/>
    <property type="molecule type" value="Genomic_DNA"/>
</dbReference>
<evidence type="ECO:0000256" key="2">
    <source>
        <dbReference type="SAM" id="SignalP"/>
    </source>
</evidence>
<feature type="chain" id="PRO_5046820110" evidence="2">
    <location>
        <begin position="25"/>
        <end position="111"/>
    </location>
</feature>
<evidence type="ECO:0000256" key="1">
    <source>
        <dbReference type="SAM" id="MobiDB-lite"/>
    </source>
</evidence>
<dbReference type="Pfam" id="PF12071">
    <property type="entry name" value="DUF3551"/>
    <property type="match status" value="1"/>
</dbReference>
<name>A0ABS5G434_9BRAD</name>
<evidence type="ECO:0000313" key="3">
    <source>
        <dbReference type="EMBL" id="MBR1135955.1"/>
    </source>
</evidence>
<organism evidence="3 4">
    <name type="scientific">Bradyrhizobium denitrificans</name>
    <dbReference type="NCBI Taxonomy" id="2734912"/>
    <lineage>
        <taxon>Bacteria</taxon>
        <taxon>Pseudomonadati</taxon>
        <taxon>Pseudomonadota</taxon>
        <taxon>Alphaproteobacteria</taxon>
        <taxon>Hyphomicrobiales</taxon>
        <taxon>Nitrobacteraceae</taxon>
        <taxon>Bradyrhizobium</taxon>
    </lineage>
</organism>
<dbReference type="Proteomes" id="UP001314635">
    <property type="component" value="Unassembled WGS sequence"/>
</dbReference>
<keyword evidence="4" id="KW-1185">Reference proteome</keyword>
<dbReference type="InterPro" id="IPR021937">
    <property type="entry name" value="DUF3551"/>
</dbReference>
<comment type="caution">
    <text evidence="3">The sequence shown here is derived from an EMBL/GenBank/DDBJ whole genome shotgun (WGS) entry which is preliminary data.</text>
</comment>
<proteinExistence type="predicted"/>
<protein>
    <submittedName>
        <fullName evidence="3">DUF3551 domain-containing protein</fullName>
    </submittedName>
</protein>
<feature type="region of interest" description="Disordered" evidence="1">
    <location>
        <begin position="71"/>
        <end position="111"/>
    </location>
</feature>